<evidence type="ECO:0000313" key="1">
    <source>
        <dbReference type="EMBL" id="EOY21429.1"/>
    </source>
</evidence>
<reference evidence="1 2" key="1">
    <citation type="journal article" date="2013" name="Genome Biol.">
        <title>The genome sequence of the most widely cultivated cacao type and its use to identify candidate genes regulating pod color.</title>
        <authorList>
            <person name="Motamayor J.C."/>
            <person name="Mockaitis K."/>
            <person name="Schmutz J."/>
            <person name="Haiminen N."/>
            <person name="Iii D.L."/>
            <person name="Cornejo O."/>
            <person name="Findley S.D."/>
            <person name="Zheng P."/>
            <person name="Utro F."/>
            <person name="Royaert S."/>
            <person name="Saski C."/>
            <person name="Jenkins J."/>
            <person name="Podicheti R."/>
            <person name="Zhao M."/>
            <person name="Scheffler B.E."/>
            <person name="Stack J.C."/>
            <person name="Feltus F.A."/>
            <person name="Mustiga G.M."/>
            <person name="Amores F."/>
            <person name="Phillips W."/>
            <person name="Marelli J.P."/>
            <person name="May G.D."/>
            <person name="Shapiro H."/>
            <person name="Ma J."/>
            <person name="Bustamante C.D."/>
            <person name="Schnell R.J."/>
            <person name="Main D."/>
            <person name="Gilbert D."/>
            <person name="Parida L."/>
            <person name="Kuhn D.N."/>
        </authorList>
    </citation>
    <scope>NUCLEOTIDE SEQUENCE [LARGE SCALE GENOMIC DNA]</scope>
    <source>
        <strain evidence="2">cv. Matina 1-6</strain>
    </source>
</reference>
<organism evidence="1 2">
    <name type="scientific">Theobroma cacao</name>
    <name type="common">Cacao</name>
    <name type="synonym">Cocoa</name>
    <dbReference type="NCBI Taxonomy" id="3641"/>
    <lineage>
        <taxon>Eukaryota</taxon>
        <taxon>Viridiplantae</taxon>
        <taxon>Streptophyta</taxon>
        <taxon>Embryophyta</taxon>
        <taxon>Tracheophyta</taxon>
        <taxon>Spermatophyta</taxon>
        <taxon>Magnoliopsida</taxon>
        <taxon>eudicotyledons</taxon>
        <taxon>Gunneridae</taxon>
        <taxon>Pentapetalae</taxon>
        <taxon>rosids</taxon>
        <taxon>malvids</taxon>
        <taxon>Malvales</taxon>
        <taxon>Malvaceae</taxon>
        <taxon>Byttnerioideae</taxon>
        <taxon>Theobroma</taxon>
    </lineage>
</organism>
<name>A0A061G315_THECC</name>
<gene>
    <name evidence="1" type="ORF">TCM_012958</name>
</gene>
<accession>A0A061G315</accession>
<dbReference type="HOGENOM" id="CLU_2350892_0_0_1"/>
<dbReference type="InParanoid" id="A0A061G315"/>
<keyword evidence="2" id="KW-1185">Reference proteome</keyword>
<dbReference type="AlphaFoldDB" id="A0A061G315"/>
<sequence>MEEEQQLQAARVSRHKDVWEERELNLARQNGNGMMVSGICLVAKMAFEEVKPIFEEKLPKTVQTPRSSNFQGSFKDALIGEKNEIKEADASIVIGDS</sequence>
<dbReference type="Proteomes" id="UP000026915">
    <property type="component" value="Chromosome 3"/>
</dbReference>
<dbReference type="Gramene" id="EOY21429">
    <property type="protein sequence ID" value="EOY21429"/>
    <property type="gene ID" value="TCM_012958"/>
</dbReference>
<dbReference type="EMBL" id="CM001881">
    <property type="protein sequence ID" value="EOY21429.1"/>
    <property type="molecule type" value="Genomic_DNA"/>
</dbReference>
<proteinExistence type="predicted"/>
<protein>
    <submittedName>
        <fullName evidence="1">Uncharacterized protein</fullName>
    </submittedName>
</protein>
<evidence type="ECO:0000313" key="2">
    <source>
        <dbReference type="Proteomes" id="UP000026915"/>
    </source>
</evidence>